<dbReference type="InterPro" id="IPR025714">
    <property type="entry name" value="Methyltranfer_dom"/>
</dbReference>
<dbReference type="EMBL" id="JARQAJ010000002">
    <property type="protein sequence ID" value="MDT2759038.1"/>
    <property type="molecule type" value="Genomic_DNA"/>
</dbReference>
<dbReference type="CDD" id="cd02440">
    <property type="entry name" value="AdoMet_MTases"/>
    <property type="match status" value="1"/>
</dbReference>
<organism evidence="3 4">
    <name type="scientific">Enterococcus xiangfangensis</name>
    <dbReference type="NCBI Taxonomy" id="1296537"/>
    <lineage>
        <taxon>Bacteria</taxon>
        <taxon>Bacillati</taxon>
        <taxon>Bacillota</taxon>
        <taxon>Bacilli</taxon>
        <taxon>Lactobacillales</taxon>
        <taxon>Enterococcaceae</taxon>
        <taxon>Enterococcus</taxon>
    </lineage>
</organism>
<keyword evidence="1" id="KW-0808">Transferase</keyword>
<gene>
    <name evidence="3" type="ORF">P7H27_04605</name>
</gene>
<keyword evidence="3" id="KW-0489">Methyltransferase</keyword>
<dbReference type="PANTHER" id="PTHR43861">
    <property type="entry name" value="TRANS-ACONITATE 2-METHYLTRANSFERASE-RELATED"/>
    <property type="match status" value="1"/>
</dbReference>
<dbReference type="Proteomes" id="UP001181046">
    <property type="component" value="Unassembled WGS sequence"/>
</dbReference>
<dbReference type="PANTHER" id="PTHR43861:SF3">
    <property type="entry name" value="PUTATIVE (AFU_ORTHOLOGUE AFUA_2G14390)-RELATED"/>
    <property type="match status" value="1"/>
</dbReference>
<dbReference type="RefSeq" id="WP_137618101.1">
    <property type="nucleotide sequence ID" value="NZ_BJDX01000002.1"/>
</dbReference>
<name>A0ABU3F8Q4_9ENTE</name>
<keyword evidence="4" id="KW-1185">Reference proteome</keyword>
<dbReference type="Gene3D" id="3.40.50.150">
    <property type="entry name" value="Vaccinia Virus protein VP39"/>
    <property type="match status" value="1"/>
</dbReference>
<sequence>MTENIFEKIAQTYDTPERKHLAQIITKKIEPEFYGKVLDYGGGTGLVSLPLAEQADELLLVDPAEQMLAVAQHKINQQQLTNVRVLQADFTKETPELTVDTIVLSLVLLHIPDTKKILTELFDLLPKGGKLLIVDFIENSKVYHPKVHNGFAESELSSLLKTIGFSQVSIQPFYRGEKIFMNQDAELFLATCYK</sequence>
<dbReference type="SUPFAM" id="SSF53335">
    <property type="entry name" value="S-adenosyl-L-methionine-dependent methyltransferases"/>
    <property type="match status" value="1"/>
</dbReference>
<feature type="domain" description="Methyltransferase" evidence="2">
    <location>
        <begin position="36"/>
        <end position="139"/>
    </location>
</feature>
<dbReference type="InterPro" id="IPR029063">
    <property type="entry name" value="SAM-dependent_MTases_sf"/>
</dbReference>
<protein>
    <submittedName>
        <fullName evidence="3">Class I SAM-dependent methyltransferase</fullName>
    </submittedName>
</protein>
<evidence type="ECO:0000259" key="2">
    <source>
        <dbReference type="Pfam" id="PF13847"/>
    </source>
</evidence>
<dbReference type="Pfam" id="PF13847">
    <property type="entry name" value="Methyltransf_31"/>
    <property type="match status" value="1"/>
</dbReference>
<dbReference type="GO" id="GO:0008168">
    <property type="term" value="F:methyltransferase activity"/>
    <property type="evidence" value="ECO:0007669"/>
    <property type="project" value="UniProtKB-KW"/>
</dbReference>
<reference evidence="3" key="1">
    <citation type="submission" date="2023-03" db="EMBL/GenBank/DDBJ databases">
        <authorList>
            <person name="Shen W."/>
            <person name="Cai J."/>
        </authorList>
    </citation>
    <scope>NUCLEOTIDE SEQUENCE</scope>
    <source>
        <strain evidence="3">P66-3</strain>
    </source>
</reference>
<dbReference type="GO" id="GO:0032259">
    <property type="term" value="P:methylation"/>
    <property type="evidence" value="ECO:0007669"/>
    <property type="project" value="UniProtKB-KW"/>
</dbReference>
<evidence type="ECO:0000313" key="3">
    <source>
        <dbReference type="EMBL" id="MDT2759038.1"/>
    </source>
</evidence>
<accession>A0ABU3F8Q4</accession>
<comment type="caution">
    <text evidence="3">The sequence shown here is derived from an EMBL/GenBank/DDBJ whole genome shotgun (WGS) entry which is preliminary data.</text>
</comment>
<evidence type="ECO:0000313" key="4">
    <source>
        <dbReference type="Proteomes" id="UP001181046"/>
    </source>
</evidence>
<evidence type="ECO:0000256" key="1">
    <source>
        <dbReference type="ARBA" id="ARBA00022679"/>
    </source>
</evidence>
<proteinExistence type="predicted"/>